<dbReference type="PANTHER" id="PTHR21495">
    <property type="entry name" value="NUCLEOPORIN-RELATED"/>
    <property type="match status" value="1"/>
</dbReference>
<proteinExistence type="inferred from homology"/>
<evidence type="ECO:0000256" key="1">
    <source>
        <dbReference type="ARBA" id="ARBA00010746"/>
    </source>
</evidence>
<gene>
    <name evidence="5" type="ORF">Slati_0333000</name>
</gene>
<comment type="subunit">
    <text evidence="2 4">Homodimer.</text>
</comment>
<reference evidence="5" key="1">
    <citation type="submission" date="2020-06" db="EMBL/GenBank/DDBJ databases">
        <authorList>
            <person name="Li T."/>
            <person name="Hu X."/>
            <person name="Zhang T."/>
            <person name="Song X."/>
            <person name="Zhang H."/>
            <person name="Dai N."/>
            <person name="Sheng W."/>
            <person name="Hou X."/>
            <person name="Wei L."/>
        </authorList>
    </citation>
    <scope>NUCLEOTIDE SEQUENCE</scope>
    <source>
        <strain evidence="5">KEN1</strain>
        <tissue evidence="5">Leaf</tissue>
    </source>
</reference>
<comment type="subcellular location">
    <subcellularLocation>
        <location evidence="4">Secreted</location>
        <location evidence="4">Extracellular space</location>
        <location evidence="4">Apoplast</location>
    </subcellularLocation>
</comment>
<sequence length="231" mass="26211">MIGIAIPTVNSIGQSPKDVEDWFLNLNKSKQKVTKFHFYYHNSRNPDKNLSAVQVAKAPPLFSDNPPYFGVLTITDDPLTVGPEISSKRVGYAQGFYATSSLEEVSMLMGAAFVFMEGKYNGSTLAVLGRNPIGEQYRELPIIGGTVFSGWPVESSRCRHISSILVWHLRLLRWMCWFCTISFVFLQFEMYAWNNAWCLPPVVRTANYCVLWLMSSLKVDFANHILSSFFI</sequence>
<dbReference type="Pfam" id="PF03018">
    <property type="entry name" value="Dirigent"/>
    <property type="match status" value="1"/>
</dbReference>
<protein>
    <recommendedName>
        <fullName evidence="4">Dirigent protein</fullName>
    </recommendedName>
</protein>
<dbReference type="GO" id="GO:0009699">
    <property type="term" value="P:phenylpropanoid biosynthetic process"/>
    <property type="evidence" value="ECO:0007669"/>
    <property type="project" value="UniProtKB-ARBA"/>
</dbReference>
<keyword evidence="3 4" id="KW-0964">Secreted</keyword>
<comment type="similarity">
    <text evidence="1 4">Belongs to the plant dirigent protein family.</text>
</comment>
<comment type="function">
    <text evidence="4">Dirigent proteins impart stereoselectivity on the phenoxy radical-coupling reaction, yielding optically active lignans from two molecules of coniferyl alcohol in the biosynthesis of lignans, flavonolignans, and alkaloids and thus plays a central role in plant secondary metabolism.</text>
</comment>
<dbReference type="InterPro" id="IPR004265">
    <property type="entry name" value="Dirigent"/>
</dbReference>
<comment type="caution">
    <text evidence="5">The sequence shown here is derived from an EMBL/GenBank/DDBJ whole genome shotgun (WGS) entry which is preliminary data.</text>
</comment>
<evidence type="ECO:0000313" key="5">
    <source>
        <dbReference type="EMBL" id="KAL0464454.1"/>
    </source>
</evidence>
<dbReference type="AlphaFoldDB" id="A0AAW2YF59"/>
<dbReference type="InterPro" id="IPR044859">
    <property type="entry name" value="Allene_oxi_cyc_Dirigent"/>
</dbReference>
<organism evidence="5">
    <name type="scientific">Sesamum latifolium</name>
    <dbReference type="NCBI Taxonomy" id="2727402"/>
    <lineage>
        <taxon>Eukaryota</taxon>
        <taxon>Viridiplantae</taxon>
        <taxon>Streptophyta</taxon>
        <taxon>Embryophyta</taxon>
        <taxon>Tracheophyta</taxon>
        <taxon>Spermatophyta</taxon>
        <taxon>Magnoliopsida</taxon>
        <taxon>eudicotyledons</taxon>
        <taxon>Gunneridae</taxon>
        <taxon>Pentapetalae</taxon>
        <taxon>asterids</taxon>
        <taxon>lamiids</taxon>
        <taxon>Lamiales</taxon>
        <taxon>Pedaliaceae</taxon>
        <taxon>Sesamum</taxon>
    </lineage>
</organism>
<keyword evidence="4" id="KW-0052">Apoplast</keyword>
<dbReference type="Gene3D" id="2.40.480.10">
    <property type="entry name" value="Allene oxide cyclase-like"/>
    <property type="match status" value="1"/>
</dbReference>
<dbReference type="EMBL" id="JACGWN010000001">
    <property type="protein sequence ID" value="KAL0464454.1"/>
    <property type="molecule type" value="Genomic_DNA"/>
</dbReference>
<name>A0AAW2YF59_9LAMI</name>
<reference evidence="5" key="2">
    <citation type="journal article" date="2024" name="Plant">
        <title>Genomic evolution and insights into agronomic trait innovations of Sesamum species.</title>
        <authorList>
            <person name="Miao H."/>
            <person name="Wang L."/>
            <person name="Qu L."/>
            <person name="Liu H."/>
            <person name="Sun Y."/>
            <person name="Le M."/>
            <person name="Wang Q."/>
            <person name="Wei S."/>
            <person name="Zheng Y."/>
            <person name="Lin W."/>
            <person name="Duan Y."/>
            <person name="Cao H."/>
            <person name="Xiong S."/>
            <person name="Wang X."/>
            <person name="Wei L."/>
            <person name="Li C."/>
            <person name="Ma Q."/>
            <person name="Ju M."/>
            <person name="Zhao R."/>
            <person name="Li G."/>
            <person name="Mu C."/>
            <person name="Tian Q."/>
            <person name="Mei H."/>
            <person name="Zhang T."/>
            <person name="Gao T."/>
            <person name="Zhang H."/>
        </authorList>
    </citation>
    <scope>NUCLEOTIDE SEQUENCE</scope>
    <source>
        <strain evidence="5">KEN1</strain>
    </source>
</reference>
<evidence type="ECO:0000256" key="2">
    <source>
        <dbReference type="ARBA" id="ARBA00011738"/>
    </source>
</evidence>
<evidence type="ECO:0000256" key="3">
    <source>
        <dbReference type="ARBA" id="ARBA00022525"/>
    </source>
</evidence>
<accession>A0AAW2YF59</accession>
<dbReference type="GO" id="GO:0048046">
    <property type="term" value="C:apoplast"/>
    <property type="evidence" value="ECO:0007669"/>
    <property type="project" value="UniProtKB-SubCell"/>
</dbReference>
<evidence type="ECO:0000256" key="4">
    <source>
        <dbReference type="RuleBase" id="RU363099"/>
    </source>
</evidence>